<dbReference type="InterPro" id="IPR014922">
    <property type="entry name" value="YdhG-like"/>
</dbReference>
<proteinExistence type="predicted"/>
<organism evidence="2 3">
    <name type="scientific">Rheinheimera muenzenbergensis</name>
    <dbReference type="NCBI Taxonomy" id="1193628"/>
    <lineage>
        <taxon>Bacteria</taxon>
        <taxon>Pseudomonadati</taxon>
        <taxon>Pseudomonadota</taxon>
        <taxon>Gammaproteobacteria</taxon>
        <taxon>Chromatiales</taxon>
        <taxon>Chromatiaceae</taxon>
        <taxon>Rheinheimera</taxon>
    </lineage>
</organism>
<reference evidence="2 3" key="1">
    <citation type="journal article" date="2023" name="Ecotoxicol. Environ. Saf.">
        <title>Mercury remediation potential of mercury-resistant strain Rheinheimera metallidurans sp. nov. isolated from a municipal waste dumping site.</title>
        <authorList>
            <person name="Yadav V."/>
            <person name="Manjhi A."/>
            <person name="Vadakedath N."/>
        </authorList>
    </citation>
    <scope>NUCLEOTIDE SEQUENCE [LARGE SCALE GENOMIC DNA]</scope>
    <source>
        <strain evidence="2 3">E-49</strain>
    </source>
</reference>
<sequence length="141" mass="15187">MAEAKTKATNASVDEYLASRANAQQLSDCHQLIALFGDVTGEAAIMWGPSIVGFGRYRYTYDSGHSGEAPLAGFAIRGRDIVIYLLAEGAGQQQLLQQLGKHKMGKACLYIKRLADLDIAVLKQLALNSIAELQQRYGAAG</sequence>
<name>A0ABU8C7U2_9GAMM</name>
<protein>
    <submittedName>
        <fullName evidence="2">DUF1801 domain-containing protein</fullName>
    </submittedName>
</protein>
<dbReference type="RefSeq" id="WP_335736418.1">
    <property type="nucleotide sequence ID" value="NZ_JALAAR010000009.1"/>
</dbReference>
<evidence type="ECO:0000313" key="3">
    <source>
        <dbReference type="Proteomes" id="UP001375382"/>
    </source>
</evidence>
<dbReference type="Proteomes" id="UP001375382">
    <property type="component" value="Unassembled WGS sequence"/>
</dbReference>
<evidence type="ECO:0000313" key="2">
    <source>
        <dbReference type="EMBL" id="MEH8018010.1"/>
    </source>
</evidence>
<evidence type="ECO:0000259" key="1">
    <source>
        <dbReference type="Pfam" id="PF08818"/>
    </source>
</evidence>
<gene>
    <name evidence="2" type="ORF">MN202_12245</name>
</gene>
<dbReference type="Pfam" id="PF08818">
    <property type="entry name" value="DUF1801"/>
    <property type="match status" value="1"/>
</dbReference>
<comment type="caution">
    <text evidence="2">The sequence shown here is derived from an EMBL/GenBank/DDBJ whole genome shotgun (WGS) entry which is preliminary data.</text>
</comment>
<keyword evidence="3" id="KW-1185">Reference proteome</keyword>
<dbReference type="EMBL" id="JALAAR010000009">
    <property type="protein sequence ID" value="MEH8018010.1"/>
    <property type="molecule type" value="Genomic_DNA"/>
</dbReference>
<feature type="domain" description="YdhG-like" evidence="1">
    <location>
        <begin position="28"/>
        <end position="126"/>
    </location>
</feature>
<accession>A0ABU8C7U2</accession>